<feature type="binding site" evidence="2">
    <location>
        <begin position="27"/>
        <end position="30"/>
    </location>
    <ligand>
        <name>substrate</name>
    </ligand>
</feature>
<dbReference type="GO" id="GO:0005829">
    <property type="term" value="C:cytosol"/>
    <property type="evidence" value="ECO:0007669"/>
    <property type="project" value="TreeGrafter"/>
</dbReference>
<feature type="binding site" evidence="2">
    <location>
        <position position="31"/>
    </location>
    <ligand>
        <name>substrate</name>
    </ligand>
</feature>
<keyword evidence="1 2" id="KW-0808">Transferase</keyword>
<dbReference type="EMBL" id="RCCI01000005">
    <property type="protein sequence ID" value="RLJ65124.1"/>
    <property type="molecule type" value="Genomic_DNA"/>
</dbReference>
<comment type="similarity">
    <text evidence="2">Belongs to the UPP synthase family.</text>
</comment>
<dbReference type="InterPro" id="IPR018520">
    <property type="entry name" value="UPP_synth-like_CS"/>
</dbReference>
<dbReference type="AlphaFoldDB" id="A0A497XEI6"/>
<feature type="binding site" evidence="2">
    <location>
        <begin position="197"/>
        <end position="199"/>
    </location>
    <ligand>
        <name>substrate</name>
    </ligand>
</feature>
<dbReference type="GO" id="GO:0016094">
    <property type="term" value="P:polyprenol biosynthetic process"/>
    <property type="evidence" value="ECO:0007669"/>
    <property type="project" value="TreeGrafter"/>
</dbReference>
<comment type="caution">
    <text evidence="3">The sequence shown here is derived from an EMBL/GenBank/DDBJ whole genome shotgun (WGS) entry which is preliminary data.</text>
</comment>
<feature type="binding site" evidence="2">
    <location>
        <position position="75"/>
    </location>
    <ligand>
        <name>substrate</name>
    </ligand>
</feature>
<feature type="binding site" evidence="2">
    <location>
        <position position="39"/>
    </location>
    <ligand>
        <name>substrate</name>
    </ligand>
</feature>
<feature type="binding site" evidence="2">
    <location>
        <position position="191"/>
    </location>
    <ligand>
        <name>substrate</name>
    </ligand>
</feature>
<dbReference type="Pfam" id="PF01255">
    <property type="entry name" value="Prenyltransf"/>
    <property type="match status" value="1"/>
</dbReference>
<dbReference type="PANTHER" id="PTHR10291:SF0">
    <property type="entry name" value="DEHYDRODOLICHYL DIPHOSPHATE SYNTHASE 2"/>
    <property type="match status" value="1"/>
</dbReference>
<feature type="binding site" evidence="2">
    <location>
        <position position="43"/>
    </location>
    <ligand>
        <name>substrate</name>
    </ligand>
</feature>
<name>A0A497XEI6_9PROT</name>
<dbReference type="CDD" id="cd00475">
    <property type="entry name" value="Cis_IPPS"/>
    <property type="match status" value="1"/>
</dbReference>
<evidence type="ECO:0000256" key="2">
    <source>
        <dbReference type="HAMAP-Rule" id="MF_01139"/>
    </source>
</evidence>
<dbReference type="PROSITE" id="PS01066">
    <property type="entry name" value="UPP_SYNTHASE"/>
    <property type="match status" value="1"/>
</dbReference>
<feature type="binding site" evidence="2">
    <location>
        <position position="77"/>
    </location>
    <ligand>
        <name>substrate</name>
    </ligand>
</feature>
<dbReference type="SUPFAM" id="SSF64005">
    <property type="entry name" value="Undecaprenyl diphosphate synthase"/>
    <property type="match status" value="1"/>
</dbReference>
<proteinExistence type="inferred from homology"/>
<organism evidence="3 4">
    <name type="scientific">Sulfurisoma sediminicola</name>
    <dbReference type="NCBI Taxonomy" id="1381557"/>
    <lineage>
        <taxon>Bacteria</taxon>
        <taxon>Pseudomonadati</taxon>
        <taxon>Pseudomonadota</taxon>
        <taxon>Betaproteobacteria</taxon>
        <taxon>Nitrosomonadales</taxon>
        <taxon>Sterolibacteriaceae</taxon>
        <taxon>Sulfurisoma</taxon>
    </lineage>
</organism>
<comment type="cofactor">
    <cofactor evidence="2">
        <name>Mg(2+)</name>
        <dbReference type="ChEBI" id="CHEBI:18420"/>
    </cofactor>
    <text evidence="2">Binds 2 magnesium ions per subunit.</text>
</comment>
<protein>
    <recommendedName>
        <fullName evidence="2">Isoprenyl transferase</fullName>
        <ecNumber evidence="2">2.5.1.-</ecNumber>
    </recommendedName>
</protein>
<dbReference type="PANTHER" id="PTHR10291">
    <property type="entry name" value="DEHYDRODOLICHYL DIPHOSPHATE SYNTHASE FAMILY MEMBER"/>
    <property type="match status" value="1"/>
</dbReference>
<gene>
    <name evidence="3" type="ORF">DFR35_1780</name>
</gene>
<keyword evidence="4" id="KW-1185">Reference proteome</keyword>
<feature type="binding site" evidence="2">
    <location>
        <begin position="71"/>
        <end position="73"/>
    </location>
    <ligand>
        <name>substrate</name>
    </ligand>
</feature>
<dbReference type="OrthoDB" id="4191603at2"/>
<keyword evidence="2" id="KW-0479">Metal-binding</keyword>
<dbReference type="EC" id="2.5.1.-" evidence="2"/>
<dbReference type="HAMAP" id="MF_01139">
    <property type="entry name" value="ISPT"/>
    <property type="match status" value="1"/>
</dbReference>
<evidence type="ECO:0000313" key="3">
    <source>
        <dbReference type="EMBL" id="RLJ65124.1"/>
    </source>
</evidence>
<dbReference type="InterPro" id="IPR001441">
    <property type="entry name" value="UPP_synth-like"/>
</dbReference>
<reference evidence="3 4" key="1">
    <citation type="submission" date="2018-10" db="EMBL/GenBank/DDBJ databases">
        <title>Genomic Encyclopedia of Type Strains, Phase IV (KMG-IV): sequencing the most valuable type-strain genomes for metagenomic binning, comparative biology and taxonomic classification.</title>
        <authorList>
            <person name="Goeker M."/>
        </authorList>
    </citation>
    <scope>NUCLEOTIDE SEQUENCE [LARGE SCALE GENOMIC DNA]</scope>
    <source>
        <strain evidence="3 4">DSM 26916</strain>
    </source>
</reference>
<dbReference type="Proteomes" id="UP000268908">
    <property type="component" value="Unassembled WGS sequence"/>
</dbReference>
<dbReference type="GO" id="GO:0008834">
    <property type="term" value="F:ditrans,polycis-undecaprenyl-diphosphate synthase [(2E,6E)-farnesyl-diphosphate specific] activity"/>
    <property type="evidence" value="ECO:0007669"/>
    <property type="project" value="TreeGrafter"/>
</dbReference>
<feature type="active site" description="Proton acceptor" evidence="2">
    <location>
        <position position="74"/>
    </location>
</feature>
<evidence type="ECO:0000313" key="4">
    <source>
        <dbReference type="Proteomes" id="UP000268908"/>
    </source>
</evidence>
<dbReference type="GO" id="GO:0000287">
    <property type="term" value="F:magnesium ion binding"/>
    <property type="evidence" value="ECO:0007669"/>
    <property type="project" value="UniProtKB-UniRule"/>
</dbReference>
<dbReference type="FunFam" id="3.40.1180.10:FF:000001">
    <property type="entry name" value="(2E,6E)-farnesyl-diphosphate-specific ditrans,polycis-undecaprenyl-diphosphate synthase"/>
    <property type="match status" value="1"/>
</dbReference>
<dbReference type="InterPro" id="IPR036424">
    <property type="entry name" value="UPP_synth-like_sf"/>
</dbReference>
<dbReference type="NCBIfam" id="TIGR00055">
    <property type="entry name" value="uppS"/>
    <property type="match status" value="1"/>
</dbReference>
<dbReference type="RefSeq" id="WP_121241716.1">
    <property type="nucleotide sequence ID" value="NZ_BHVV01000008.1"/>
</dbReference>
<accession>A0A497XEI6</accession>
<feature type="active site" evidence="2">
    <location>
        <position position="26"/>
    </location>
</feature>
<keyword evidence="2" id="KW-0460">Magnesium</keyword>
<evidence type="ECO:0000256" key="1">
    <source>
        <dbReference type="ARBA" id="ARBA00022679"/>
    </source>
</evidence>
<comment type="function">
    <text evidence="2">Catalyzes the condensation of isopentenyl diphosphate (IPP) with allylic pyrophosphates generating different type of terpenoids.</text>
</comment>
<dbReference type="Gene3D" id="3.40.1180.10">
    <property type="entry name" value="Decaprenyl diphosphate synthase-like"/>
    <property type="match status" value="1"/>
</dbReference>
<comment type="subunit">
    <text evidence="2">Homodimer.</text>
</comment>
<feature type="binding site" evidence="2">
    <location>
        <position position="210"/>
    </location>
    <ligand>
        <name>Mg(2+)</name>
        <dbReference type="ChEBI" id="CHEBI:18420"/>
    </ligand>
</feature>
<sequence>MKAFVSSTRQIPEAAIVPRHVAMIMDGNGRWAKKRFLPRVAGHKRGVETVRAMVKACIERGVEFLTLFAFSSENWRRPAEEVSFLMNLFVAALDQEVGKLDANGVRLRIVGDLSRFEPRLQELIRRSEDITAANTKLTLTIAANYGGRWDVMQAVNRMSAAHPENAGSYGEEDLAPHLAMAYAPEPDLFIRTGGEQRISNFLIWQLAYAELYFTELLWPEFDAAAFDAAIASYRGRERRFGRTSEQLVTVAPAETSAVKSGNA</sequence>
<feature type="binding site" evidence="2">
    <location>
        <position position="26"/>
    </location>
    <ligand>
        <name>Mg(2+)</name>
        <dbReference type="ChEBI" id="CHEBI:18420"/>
    </ligand>
</feature>